<evidence type="ECO:0000313" key="2">
    <source>
        <dbReference type="Proteomes" id="UP000075321"/>
    </source>
</evidence>
<comment type="caution">
    <text evidence="1">The sequence shown here is derived from an EMBL/GenBank/DDBJ whole genome shotgun (WGS) entry which is preliminary data.</text>
</comment>
<proteinExistence type="predicted"/>
<keyword evidence="2" id="KW-1185">Reference proteome</keyword>
<protein>
    <submittedName>
        <fullName evidence="1">Uncharacterized protein</fullName>
    </submittedName>
</protein>
<dbReference type="EMBL" id="LTAZ01000011">
    <property type="protein sequence ID" value="KYH24887.1"/>
    <property type="molecule type" value="Genomic_DNA"/>
</dbReference>
<reference evidence="1 2" key="1">
    <citation type="submission" date="2016-02" db="EMBL/GenBank/DDBJ databases">
        <title>Genome sequence of Halalkalicoccus paucihalophilus DSM 24557.</title>
        <authorList>
            <person name="Poehlein A."/>
            <person name="Daniel R."/>
        </authorList>
    </citation>
    <scope>NUCLEOTIDE SEQUENCE [LARGE SCALE GENOMIC DNA]</scope>
    <source>
        <strain evidence="1 2">DSM 24557</strain>
    </source>
</reference>
<name>A0A151ABY5_9EURY</name>
<gene>
    <name evidence="1" type="ORF">HAPAU_29790</name>
</gene>
<dbReference type="AlphaFoldDB" id="A0A151ABY5"/>
<organism evidence="1 2">
    <name type="scientific">Halalkalicoccus paucihalophilus</name>
    <dbReference type="NCBI Taxonomy" id="1008153"/>
    <lineage>
        <taxon>Archaea</taxon>
        <taxon>Methanobacteriati</taxon>
        <taxon>Methanobacteriota</taxon>
        <taxon>Stenosarchaea group</taxon>
        <taxon>Halobacteria</taxon>
        <taxon>Halobacteriales</taxon>
        <taxon>Halococcaceae</taxon>
        <taxon>Halalkalicoccus</taxon>
    </lineage>
</organism>
<dbReference type="Proteomes" id="UP000075321">
    <property type="component" value="Unassembled WGS sequence"/>
</dbReference>
<sequence length="63" mass="7229">MRDPMGFFTKVGRQVEQFKQTAKKTAEENADYRCRACDARFNTSDHQCPECGAKNVVPTRTEE</sequence>
<dbReference type="Gene3D" id="2.20.28.30">
    <property type="entry name" value="RNA polymerase ii, chain L"/>
    <property type="match status" value="1"/>
</dbReference>
<dbReference type="PATRIC" id="fig|1008153.3.peg.3083"/>
<evidence type="ECO:0000313" key="1">
    <source>
        <dbReference type="EMBL" id="KYH24887.1"/>
    </source>
</evidence>
<accession>A0A151ABY5</accession>